<evidence type="ECO:0008006" key="4">
    <source>
        <dbReference type="Google" id="ProtNLM"/>
    </source>
</evidence>
<evidence type="ECO:0000313" key="3">
    <source>
        <dbReference type="Proteomes" id="UP000382577"/>
    </source>
</evidence>
<organism evidence="2 3">
    <name type="scientific">Pandoraea fibrosis</name>
    <dbReference type="NCBI Taxonomy" id="1891094"/>
    <lineage>
        <taxon>Bacteria</taxon>
        <taxon>Pseudomonadati</taxon>
        <taxon>Pseudomonadota</taxon>
        <taxon>Betaproteobacteria</taxon>
        <taxon>Burkholderiales</taxon>
        <taxon>Burkholderiaceae</taxon>
        <taxon>Pandoraea</taxon>
    </lineage>
</organism>
<gene>
    <name evidence="2" type="ORF">PFI31113_03826</name>
</gene>
<protein>
    <recommendedName>
        <fullName evidence="4">Mu-like prophage FluMu N-terminal domain-containing protein</fullName>
    </recommendedName>
</protein>
<dbReference type="AlphaFoldDB" id="A0A5E4XFU5"/>
<proteinExistence type="predicted"/>
<dbReference type="SUPFAM" id="SSF160059">
    <property type="entry name" value="PriA/YqbF domain"/>
    <property type="match status" value="1"/>
</dbReference>
<dbReference type="RefSeq" id="WP_150600514.1">
    <property type="nucleotide sequence ID" value="NZ_CABPRW010000009.1"/>
</dbReference>
<evidence type="ECO:0000256" key="1">
    <source>
        <dbReference type="SAM" id="MobiDB-lite"/>
    </source>
</evidence>
<feature type="region of interest" description="Disordered" evidence="1">
    <location>
        <begin position="1"/>
        <end position="44"/>
    </location>
</feature>
<sequence length="104" mass="11255">MTQKSPAKTAGTEEKAAQKAAATTTDASATRDSQARQRASQPTKIRIRAVGVDRRCRAGMCFDREGTVLDARSLTQGQHEMLASDDYLKIEIAPDAVEASDEDE</sequence>
<name>A0A5E4XFU5_9BURK</name>
<feature type="compositionally biased region" description="Low complexity" evidence="1">
    <location>
        <begin position="18"/>
        <end position="32"/>
    </location>
</feature>
<dbReference type="Proteomes" id="UP000382577">
    <property type="component" value="Unassembled WGS sequence"/>
</dbReference>
<dbReference type="EMBL" id="CABPRW010000009">
    <property type="protein sequence ID" value="VVE35261.1"/>
    <property type="molecule type" value="Genomic_DNA"/>
</dbReference>
<reference evidence="2 3" key="1">
    <citation type="submission" date="2019-08" db="EMBL/GenBank/DDBJ databases">
        <authorList>
            <person name="Peeters C."/>
        </authorList>
    </citation>
    <scope>NUCLEOTIDE SEQUENCE [LARGE SCALE GENOMIC DNA]</scope>
    <source>
        <strain evidence="2 3">LMG 31113</strain>
    </source>
</reference>
<dbReference type="Gene3D" id="3.40.5.80">
    <property type="match status" value="1"/>
</dbReference>
<accession>A0A5E4XFU5</accession>
<evidence type="ECO:0000313" key="2">
    <source>
        <dbReference type="EMBL" id="VVE35261.1"/>
    </source>
</evidence>